<dbReference type="OrthoDB" id="3327158at2759"/>
<evidence type="ECO:0000256" key="1">
    <source>
        <dbReference type="SAM" id="MobiDB-lite"/>
    </source>
</evidence>
<feature type="compositionally biased region" description="Acidic residues" evidence="1">
    <location>
        <begin position="324"/>
        <end position="333"/>
    </location>
</feature>
<feature type="region of interest" description="Disordered" evidence="1">
    <location>
        <begin position="321"/>
        <end position="360"/>
    </location>
</feature>
<organism evidence="2 3">
    <name type="scientific">Sphaerobolus stellatus (strain SS14)</name>
    <dbReference type="NCBI Taxonomy" id="990650"/>
    <lineage>
        <taxon>Eukaryota</taxon>
        <taxon>Fungi</taxon>
        <taxon>Dikarya</taxon>
        <taxon>Basidiomycota</taxon>
        <taxon>Agaricomycotina</taxon>
        <taxon>Agaricomycetes</taxon>
        <taxon>Phallomycetidae</taxon>
        <taxon>Geastrales</taxon>
        <taxon>Sphaerobolaceae</taxon>
        <taxon>Sphaerobolus</taxon>
    </lineage>
</organism>
<dbReference type="HOGENOM" id="CLU_602919_0_0_1"/>
<gene>
    <name evidence="2" type="ORF">M422DRAFT_55561</name>
</gene>
<feature type="compositionally biased region" description="Basic and acidic residues" evidence="1">
    <location>
        <begin position="48"/>
        <end position="61"/>
    </location>
</feature>
<feature type="region of interest" description="Disordered" evidence="1">
    <location>
        <begin position="48"/>
        <end position="74"/>
    </location>
</feature>
<dbReference type="AlphaFoldDB" id="A0A0C9TBA4"/>
<evidence type="ECO:0000313" key="3">
    <source>
        <dbReference type="Proteomes" id="UP000054279"/>
    </source>
</evidence>
<protein>
    <submittedName>
        <fullName evidence="2">Uncharacterized protein</fullName>
    </submittedName>
</protein>
<proteinExistence type="predicted"/>
<evidence type="ECO:0000313" key="2">
    <source>
        <dbReference type="EMBL" id="KIJ26383.1"/>
    </source>
</evidence>
<accession>A0A0C9TBA4</accession>
<dbReference type="Proteomes" id="UP000054279">
    <property type="component" value="Unassembled WGS sequence"/>
</dbReference>
<name>A0A0C9TBA4_SPHS4</name>
<reference evidence="2 3" key="1">
    <citation type="submission" date="2014-06" db="EMBL/GenBank/DDBJ databases">
        <title>Evolutionary Origins and Diversification of the Mycorrhizal Mutualists.</title>
        <authorList>
            <consortium name="DOE Joint Genome Institute"/>
            <consortium name="Mycorrhizal Genomics Consortium"/>
            <person name="Kohler A."/>
            <person name="Kuo A."/>
            <person name="Nagy L.G."/>
            <person name="Floudas D."/>
            <person name="Copeland A."/>
            <person name="Barry K.W."/>
            <person name="Cichocki N."/>
            <person name="Veneault-Fourrey C."/>
            <person name="LaButti K."/>
            <person name="Lindquist E.A."/>
            <person name="Lipzen A."/>
            <person name="Lundell T."/>
            <person name="Morin E."/>
            <person name="Murat C."/>
            <person name="Riley R."/>
            <person name="Ohm R."/>
            <person name="Sun H."/>
            <person name="Tunlid A."/>
            <person name="Henrissat B."/>
            <person name="Grigoriev I.V."/>
            <person name="Hibbett D.S."/>
            <person name="Martin F."/>
        </authorList>
    </citation>
    <scope>NUCLEOTIDE SEQUENCE [LARGE SCALE GENOMIC DNA]</scope>
    <source>
        <strain evidence="2 3">SS14</strain>
    </source>
</reference>
<feature type="region of interest" description="Disordered" evidence="1">
    <location>
        <begin position="119"/>
        <end position="140"/>
    </location>
</feature>
<keyword evidence="3" id="KW-1185">Reference proteome</keyword>
<sequence length="454" mass="50326">MAEPTSLSPDPVAAPVVKRTRAGKGWCSGRDKDGEPCDCREFQAQERPGRCDECEHGKSLHDMPPPPEFEDAPSEEELIEVPKGSVARKIYEKIKSASSSKVAEAKKEALIGYNKGQSKKVNATKPKGKGKETEKREDDDEQFLKTISAVILWPCGLDRSGEVITDTAYPTAQSLPDFRSFDLAVRDPPKIDTRWEYSGVNEWLENLFPTVWPYIRKSQEASRDPFDFDEADDKLLPPWVVLAKNTHGMKLRALKTVLVDGKDLLDVASRMKGSHDLILFLGTRVPILPETYQEDGWLYKIPIPVSPDNIWKGKKHSRHTMFSESEDETELSESETARPRKKLRRESHGQRASLALVEGNPTAVTGTTTASVAFDNNLDIVLLNDDEPDMPEATASNLIAMAAAATAELLPSGTESLFLGSPFPRNRSPTPQASTSALYIEFESPGKVNNTLDF</sequence>
<dbReference type="EMBL" id="KN837371">
    <property type="protein sequence ID" value="KIJ26383.1"/>
    <property type="molecule type" value="Genomic_DNA"/>
</dbReference>